<dbReference type="PANTHER" id="PTHR32322:SF2">
    <property type="entry name" value="EAMA DOMAIN-CONTAINING PROTEIN"/>
    <property type="match status" value="1"/>
</dbReference>
<dbReference type="Pfam" id="PF00892">
    <property type="entry name" value="EamA"/>
    <property type="match status" value="1"/>
</dbReference>
<evidence type="ECO:0000256" key="6">
    <source>
        <dbReference type="SAM" id="Phobius"/>
    </source>
</evidence>
<dbReference type="InterPro" id="IPR050638">
    <property type="entry name" value="AA-Vitamin_Transporters"/>
</dbReference>
<feature type="transmembrane region" description="Helical" evidence="6">
    <location>
        <begin position="120"/>
        <end position="139"/>
    </location>
</feature>
<feature type="transmembrane region" description="Helical" evidence="6">
    <location>
        <begin position="145"/>
        <end position="162"/>
    </location>
</feature>
<evidence type="ECO:0000313" key="9">
    <source>
        <dbReference type="Proteomes" id="UP000305674"/>
    </source>
</evidence>
<dbReference type="Proteomes" id="UP000305674">
    <property type="component" value="Unassembled WGS sequence"/>
</dbReference>
<dbReference type="RefSeq" id="WP_136852243.1">
    <property type="nucleotide sequence ID" value="NZ_SWCI01000003.1"/>
</dbReference>
<organism evidence="8 9">
    <name type="scientific">Ferrimonas sediminicola</name>
    <dbReference type="NCBI Taxonomy" id="2569538"/>
    <lineage>
        <taxon>Bacteria</taxon>
        <taxon>Pseudomonadati</taxon>
        <taxon>Pseudomonadota</taxon>
        <taxon>Gammaproteobacteria</taxon>
        <taxon>Alteromonadales</taxon>
        <taxon>Ferrimonadaceae</taxon>
        <taxon>Ferrimonas</taxon>
    </lineage>
</organism>
<dbReference type="EMBL" id="SWCI01000003">
    <property type="protein sequence ID" value="TKB49692.1"/>
    <property type="molecule type" value="Genomic_DNA"/>
</dbReference>
<keyword evidence="9" id="KW-1185">Reference proteome</keyword>
<proteinExistence type="inferred from homology"/>
<name>A0A4U1BG51_9GAMM</name>
<protein>
    <recommendedName>
        <fullName evidence="7">EamA domain-containing protein</fullName>
    </recommendedName>
</protein>
<dbReference type="GO" id="GO:0016020">
    <property type="term" value="C:membrane"/>
    <property type="evidence" value="ECO:0007669"/>
    <property type="project" value="UniProtKB-SubCell"/>
</dbReference>
<evidence type="ECO:0000313" key="8">
    <source>
        <dbReference type="EMBL" id="TKB49692.1"/>
    </source>
</evidence>
<comment type="caution">
    <text evidence="8">The sequence shown here is derived from an EMBL/GenBank/DDBJ whole genome shotgun (WGS) entry which is preliminary data.</text>
</comment>
<evidence type="ECO:0000259" key="7">
    <source>
        <dbReference type="Pfam" id="PF00892"/>
    </source>
</evidence>
<accession>A0A4U1BG51</accession>
<feature type="transmembrane region" description="Helical" evidence="6">
    <location>
        <begin position="35"/>
        <end position="53"/>
    </location>
</feature>
<keyword evidence="4 6" id="KW-1133">Transmembrane helix</keyword>
<comment type="similarity">
    <text evidence="2">Belongs to the EamA transporter family.</text>
</comment>
<feature type="domain" description="EamA" evidence="7">
    <location>
        <begin position="8"/>
        <end position="134"/>
    </location>
</feature>
<sequence length="186" mass="19870">MYTSLKNLLLTALAPIIWGSTYIITSEVLPDNMPLTAAAARALPAGILLLALFGKLPSGGWWTRLMLLGVLNIGGFFYFLFLTAYLLPGGIAALVMSCQPLIVMALGTQLLGTTYDRNQLLATVIGMVGITLLLIHSTIELNTLGVLAGLTGTSVMALGVVLTKKWGRPDGMVNSPHFHRHPKALQ</sequence>
<comment type="subcellular location">
    <subcellularLocation>
        <location evidence="1">Membrane</location>
        <topology evidence="1">Multi-pass membrane protein</topology>
    </subcellularLocation>
</comment>
<keyword evidence="3 6" id="KW-0812">Transmembrane</keyword>
<dbReference type="InterPro" id="IPR037185">
    <property type="entry name" value="EmrE-like"/>
</dbReference>
<evidence type="ECO:0000256" key="5">
    <source>
        <dbReference type="ARBA" id="ARBA00023136"/>
    </source>
</evidence>
<feature type="transmembrane region" description="Helical" evidence="6">
    <location>
        <begin position="91"/>
        <end position="108"/>
    </location>
</feature>
<evidence type="ECO:0000256" key="2">
    <source>
        <dbReference type="ARBA" id="ARBA00007362"/>
    </source>
</evidence>
<evidence type="ECO:0000256" key="4">
    <source>
        <dbReference type="ARBA" id="ARBA00022989"/>
    </source>
</evidence>
<reference evidence="8 9" key="1">
    <citation type="submission" date="2019-04" db="EMBL/GenBank/DDBJ databases">
        <authorList>
            <person name="Hwang J.C."/>
        </authorList>
    </citation>
    <scope>NUCLEOTIDE SEQUENCE [LARGE SCALE GENOMIC DNA]</scope>
    <source>
        <strain evidence="8 9">IMCC35001</strain>
    </source>
</reference>
<dbReference type="SUPFAM" id="SSF103481">
    <property type="entry name" value="Multidrug resistance efflux transporter EmrE"/>
    <property type="match status" value="1"/>
</dbReference>
<keyword evidence="5 6" id="KW-0472">Membrane</keyword>
<dbReference type="PANTHER" id="PTHR32322">
    <property type="entry name" value="INNER MEMBRANE TRANSPORTER"/>
    <property type="match status" value="1"/>
</dbReference>
<evidence type="ECO:0000256" key="3">
    <source>
        <dbReference type="ARBA" id="ARBA00022692"/>
    </source>
</evidence>
<dbReference type="AlphaFoldDB" id="A0A4U1BG51"/>
<dbReference type="OrthoDB" id="5430053at2"/>
<gene>
    <name evidence="8" type="ORF">FCL40_05885</name>
</gene>
<dbReference type="InterPro" id="IPR000620">
    <property type="entry name" value="EamA_dom"/>
</dbReference>
<feature type="transmembrane region" description="Helical" evidence="6">
    <location>
        <begin position="65"/>
        <end position="85"/>
    </location>
</feature>
<evidence type="ECO:0000256" key="1">
    <source>
        <dbReference type="ARBA" id="ARBA00004141"/>
    </source>
</evidence>